<keyword evidence="3" id="KW-0479">Metal-binding</keyword>
<keyword evidence="7" id="KW-1133">Transmembrane helix</keyword>
<keyword evidence="7" id="KW-0812">Transmembrane</keyword>
<dbReference type="Gene3D" id="3.30.70.20">
    <property type="match status" value="1"/>
</dbReference>
<evidence type="ECO:0000256" key="5">
    <source>
        <dbReference type="ARBA" id="ARBA00023004"/>
    </source>
</evidence>
<evidence type="ECO:0000313" key="10">
    <source>
        <dbReference type="Proteomes" id="UP001281656"/>
    </source>
</evidence>
<dbReference type="Pfam" id="PF13187">
    <property type="entry name" value="Fer4_9"/>
    <property type="match status" value="1"/>
</dbReference>
<keyword evidence="7" id="KW-0472">Membrane</keyword>
<feature type="transmembrane region" description="Helical" evidence="7">
    <location>
        <begin position="12"/>
        <end position="45"/>
    </location>
</feature>
<evidence type="ECO:0000256" key="7">
    <source>
        <dbReference type="SAM" id="Phobius"/>
    </source>
</evidence>
<reference evidence="9 10" key="1">
    <citation type="submission" date="2023-04" db="EMBL/GenBank/DDBJ databases">
        <title>Clostridium tannerae sp. nov., isolated from the fecal material of an alpaca.</title>
        <authorList>
            <person name="Miller S."/>
            <person name="Hendry M."/>
            <person name="King J."/>
            <person name="Sankaranarayanan K."/>
            <person name="Lawson P.A."/>
        </authorList>
    </citation>
    <scope>NUCLEOTIDE SEQUENCE [LARGE SCALE GENOMIC DNA]</scope>
    <source>
        <strain evidence="9 10">A1-XYC3</strain>
    </source>
</reference>
<gene>
    <name evidence="9" type="ORF">P8V03_17290</name>
</gene>
<protein>
    <submittedName>
        <fullName evidence="9">4Fe-4S binding protein</fullName>
    </submittedName>
</protein>
<organism evidence="9 10">
    <name type="scientific">Clostridium tanneri</name>
    <dbReference type="NCBI Taxonomy" id="3037988"/>
    <lineage>
        <taxon>Bacteria</taxon>
        <taxon>Bacillati</taxon>
        <taxon>Bacillota</taxon>
        <taxon>Clostridia</taxon>
        <taxon>Eubacteriales</taxon>
        <taxon>Clostridiaceae</taxon>
        <taxon>Clostridium</taxon>
    </lineage>
</organism>
<dbReference type="RefSeq" id="WP_318799122.1">
    <property type="nucleotide sequence ID" value="NZ_JARUJP010000031.1"/>
</dbReference>
<dbReference type="PROSITE" id="PS00198">
    <property type="entry name" value="4FE4S_FER_1"/>
    <property type="match status" value="1"/>
</dbReference>
<evidence type="ECO:0000256" key="4">
    <source>
        <dbReference type="ARBA" id="ARBA00022982"/>
    </source>
</evidence>
<sequence length="228" mass="25938">MDKFLRLWKKYSFTLLIGFAISGMFDLRLAVVAIICMVAPVLVSFIKGRFWCGNLCPRGNFYDNVVSRFSKKRKVPEFLKSKFFRIAVIIFMFTMFGLGVKQNWGNLYGIGMVFYRIIMITTLIGIVLSLFYNHRTWCHFCPMGSISALISSLRKDKKILEVASSCVSCKICHRKCPMGISPYEYKGDVLSHPDCIQCAQCAIACPKKAIGYDTVSERKIVNDIKTAK</sequence>
<dbReference type="InterPro" id="IPR017896">
    <property type="entry name" value="4Fe4S_Fe-S-bd"/>
</dbReference>
<keyword evidence="1" id="KW-0813">Transport</keyword>
<dbReference type="InterPro" id="IPR017900">
    <property type="entry name" value="4Fe4S_Fe_S_CS"/>
</dbReference>
<dbReference type="Proteomes" id="UP001281656">
    <property type="component" value="Unassembled WGS sequence"/>
</dbReference>
<evidence type="ECO:0000256" key="1">
    <source>
        <dbReference type="ARBA" id="ARBA00022448"/>
    </source>
</evidence>
<feature type="domain" description="4Fe-4S ferredoxin-type" evidence="8">
    <location>
        <begin position="187"/>
        <end position="215"/>
    </location>
</feature>
<evidence type="ECO:0000256" key="3">
    <source>
        <dbReference type="ARBA" id="ARBA00022723"/>
    </source>
</evidence>
<keyword evidence="10" id="KW-1185">Reference proteome</keyword>
<feature type="domain" description="4Fe-4S ferredoxin-type" evidence="8">
    <location>
        <begin position="157"/>
        <end position="186"/>
    </location>
</feature>
<proteinExistence type="predicted"/>
<dbReference type="PROSITE" id="PS51379">
    <property type="entry name" value="4FE4S_FER_2"/>
    <property type="match status" value="2"/>
</dbReference>
<dbReference type="PANTHER" id="PTHR30176:SF3">
    <property type="entry name" value="FERREDOXIN-TYPE PROTEIN NAPH"/>
    <property type="match status" value="1"/>
</dbReference>
<keyword evidence="5" id="KW-0408">Iron</keyword>
<name>A0ABU4JXR1_9CLOT</name>
<comment type="caution">
    <text evidence="9">The sequence shown here is derived from an EMBL/GenBank/DDBJ whole genome shotgun (WGS) entry which is preliminary data.</text>
</comment>
<evidence type="ECO:0000256" key="2">
    <source>
        <dbReference type="ARBA" id="ARBA00022485"/>
    </source>
</evidence>
<keyword evidence="4" id="KW-0249">Electron transport</keyword>
<dbReference type="SUPFAM" id="SSF54862">
    <property type="entry name" value="4Fe-4S ferredoxins"/>
    <property type="match status" value="1"/>
</dbReference>
<evidence type="ECO:0000313" key="9">
    <source>
        <dbReference type="EMBL" id="MDW8802902.1"/>
    </source>
</evidence>
<feature type="transmembrane region" description="Helical" evidence="7">
    <location>
        <begin position="113"/>
        <end position="132"/>
    </location>
</feature>
<feature type="transmembrane region" description="Helical" evidence="7">
    <location>
        <begin position="83"/>
        <end position="101"/>
    </location>
</feature>
<keyword evidence="6" id="KW-0411">Iron-sulfur</keyword>
<dbReference type="Pfam" id="PF12801">
    <property type="entry name" value="Fer4_5"/>
    <property type="match status" value="2"/>
</dbReference>
<keyword evidence="2" id="KW-0004">4Fe-4S</keyword>
<evidence type="ECO:0000256" key="6">
    <source>
        <dbReference type="ARBA" id="ARBA00023014"/>
    </source>
</evidence>
<accession>A0ABU4JXR1</accession>
<evidence type="ECO:0000259" key="8">
    <source>
        <dbReference type="PROSITE" id="PS51379"/>
    </source>
</evidence>
<dbReference type="InterPro" id="IPR051684">
    <property type="entry name" value="Electron_Trans/Redox"/>
</dbReference>
<dbReference type="PANTHER" id="PTHR30176">
    <property type="entry name" value="FERREDOXIN-TYPE PROTEIN NAPH"/>
    <property type="match status" value="1"/>
</dbReference>
<dbReference type="EMBL" id="JARUJP010000031">
    <property type="protein sequence ID" value="MDW8802902.1"/>
    <property type="molecule type" value="Genomic_DNA"/>
</dbReference>